<feature type="domain" description="N-acetyltransferase" evidence="3">
    <location>
        <begin position="4"/>
        <end position="159"/>
    </location>
</feature>
<reference evidence="4 5" key="1">
    <citation type="journal article" date="2004" name="Syst. Appl. Microbiol.">
        <title>Cryptoendolithic actinomycetes from antarctic sandstone rock samples: Micromonospora endolithica sp. nov. and two isolates related to Micromonospora coerulea Jensen 1932.</title>
        <authorList>
            <person name="Hirsch P."/>
            <person name="Mevs U."/>
            <person name="Kroppenstedt R.M."/>
            <person name="Schumann P."/>
            <person name="Stackebrandt E."/>
        </authorList>
    </citation>
    <scope>NUCLEOTIDE SEQUENCE [LARGE SCALE GENOMIC DNA]</scope>
    <source>
        <strain evidence="4 5">JCM 12677</strain>
    </source>
</reference>
<dbReference type="Gene3D" id="3.40.630.30">
    <property type="match status" value="1"/>
</dbReference>
<dbReference type="CDD" id="cd04301">
    <property type="entry name" value="NAT_SF"/>
    <property type="match status" value="1"/>
</dbReference>
<dbReference type="AlphaFoldDB" id="A0A3A9ZB68"/>
<dbReference type="EMBL" id="RBAK01000006">
    <property type="protein sequence ID" value="RKN45528.1"/>
    <property type="molecule type" value="Genomic_DNA"/>
</dbReference>
<dbReference type="SUPFAM" id="SSF55729">
    <property type="entry name" value="Acyl-CoA N-acyltransferases (Nat)"/>
    <property type="match status" value="1"/>
</dbReference>
<keyword evidence="1 4" id="KW-0808">Transferase</keyword>
<evidence type="ECO:0000313" key="4">
    <source>
        <dbReference type="EMBL" id="RKN45528.1"/>
    </source>
</evidence>
<dbReference type="PANTHER" id="PTHR43877:SF2">
    <property type="entry name" value="AMINOALKYLPHOSPHONATE N-ACETYLTRANSFERASE-RELATED"/>
    <property type="match status" value="1"/>
</dbReference>
<evidence type="ECO:0000256" key="2">
    <source>
        <dbReference type="ARBA" id="ARBA00023315"/>
    </source>
</evidence>
<dbReference type="InterPro" id="IPR050832">
    <property type="entry name" value="Bact_Acetyltransf"/>
</dbReference>
<evidence type="ECO:0000259" key="3">
    <source>
        <dbReference type="PROSITE" id="PS51186"/>
    </source>
</evidence>
<protein>
    <submittedName>
        <fullName evidence="4">GNAT family N-acetyltransferase</fullName>
    </submittedName>
</protein>
<dbReference type="InterPro" id="IPR016181">
    <property type="entry name" value="Acyl_CoA_acyltransferase"/>
</dbReference>
<gene>
    <name evidence="4" type="ORF">D7223_17490</name>
</gene>
<evidence type="ECO:0000313" key="5">
    <source>
        <dbReference type="Proteomes" id="UP000281726"/>
    </source>
</evidence>
<name>A0A3A9ZB68_9ACTN</name>
<dbReference type="PROSITE" id="PS51186">
    <property type="entry name" value="GNAT"/>
    <property type="match status" value="1"/>
</dbReference>
<keyword evidence="5" id="KW-1185">Reference proteome</keyword>
<dbReference type="RefSeq" id="WP_120729592.1">
    <property type="nucleotide sequence ID" value="NZ_RBAK01000006.1"/>
</dbReference>
<keyword evidence="2" id="KW-0012">Acyltransferase</keyword>
<sequence>MTDVTTRPLSPSEFDAWQDAVARGYADSQVAAGVWPADEALDRAVELNRTLLPHGLDTPGVLLLRGVRADGTPVGRLWISLTHPRGVSDCAFLFDIEVDAAFRGQGLGRALLGAAEAAVREHGITQLELNVFGDNAVAIGLYASAGYQVVTQQMRRRLT</sequence>
<dbReference type="Proteomes" id="UP000281726">
    <property type="component" value="Unassembled WGS sequence"/>
</dbReference>
<comment type="caution">
    <text evidence="4">The sequence shown here is derived from an EMBL/GenBank/DDBJ whole genome shotgun (WGS) entry which is preliminary data.</text>
</comment>
<organism evidence="4 5">
    <name type="scientific">Micromonospora endolithica</name>
    <dbReference type="NCBI Taxonomy" id="230091"/>
    <lineage>
        <taxon>Bacteria</taxon>
        <taxon>Bacillati</taxon>
        <taxon>Actinomycetota</taxon>
        <taxon>Actinomycetes</taxon>
        <taxon>Micromonosporales</taxon>
        <taxon>Micromonosporaceae</taxon>
        <taxon>Micromonospora</taxon>
    </lineage>
</organism>
<accession>A0A3A9ZB68</accession>
<proteinExistence type="predicted"/>
<dbReference type="Pfam" id="PF00583">
    <property type="entry name" value="Acetyltransf_1"/>
    <property type="match status" value="1"/>
</dbReference>
<evidence type="ECO:0000256" key="1">
    <source>
        <dbReference type="ARBA" id="ARBA00022679"/>
    </source>
</evidence>
<dbReference type="GO" id="GO:0016747">
    <property type="term" value="F:acyltransferase activity, transferring groups other than amino-acyl groups"/>
    <property type="evidence" value="ECO:0007669"/>
    <property type="project" value="InterPro"/>
</dbReference>
<dbReference type="OrthoDB" id="3381976at2"/>
<dbReference type="InterPro" id="IPR000182">
    <property type="entry name" value="GNAT_dom"/>
</dbReference>
<dbReference type="PANTHER" id="PTHR43877">
    <property type="entry name" value="AMINOALKYLPHOSPHONATE N-ACETYLTRANSFERASE-RELATED-RELATED"/>
    <property type="match status" value="1"/>
</dbReference>